<dbReference type="GO" id="GO:0008270">
    <property type="term" value="F:zinc ion binding"/>
    <property type="evidence" value="ECO:0007669"/>
    <property type="project" value="UniProtKB-KW"/>
</dbReference>
<keyword evidence="1" id="KW-0862">Zinc</keyword>
<accession>A0A927F177</accession>
<dbReference type="PROSITE" id="PS50966">
    <property type="entry name" value="ZF_SWIM"/>
    <property type="match status" value="1"/>
</dbReference>
<feature type="region of interest" description="Disordered" evidence="2">
    <location>
        <begin position="115"/>
        <end position="135"/>
    </location>
</feature>
<evidence type="ECO:0000256" key="2">
    <source>
        <dbReference type="SAM" id="MobiDB-lite"/>
    </source>
</evidence>
<feature type="domain" description="SWIM-type" evidence="3">
    <location>
        <begin position="57"/>
        <end position="90"/>
    </location>
</feature>
<protein>
    <submittedName>
        <fullName evidence="4">SWIM zinc finger family protein</fullName>
    </submittedName>
</protein>
<proteinExistence type="predicted"/>
<gene>
    <name evidence="4" type="ORF">IF129_12445</name>
</gene>
<evidence type="ECO:0000313" key="5">
    <source>
        <dbReference type="Proteomes" id="UP000632289"/>
    </source>
</evidence>
<comment type="caution">
    <text evidence="4">The sequence shown here is derived from an EMBL/GenBank/DDBJ whole genome shotgun (WGS) entry which is preliminary data.</text>
</comment>
<sequence length="441" mass="45512">MTGHQVRWSAEQVLALAPDAASRRAGSRLAAPGPWSGTGTGRDAVWGLCAGSGARPYRTAVDLTGPASTCSCPSRKFPCKHALALLLRWAEGPGPVPPGEAPEWAAGWLAKRRRKAVGGGSGPADPEAARHRAERRARRVATGARELEHRLTDLLEGGLADADQAGAAPWEEMAARMVDAQAPGLAARVRDLAGVPASGPGWPGRMLAECALLHLLCRAALGLDGLPGPLAATVRARLGLTTEAASLLADREGVVEDDWLVLGRWDGEEGRLAVRRFWLLGRGSGRLALLLSFGAAGRTPELVLPVGRLVTAGLAFHPAGVPLRAVPGERRGEPVPGGVPAGVGVAAALAAYGARLADDPWLETWPVVLAGVVPVPASEGASWRLADHAGEAALPLTPTGRPGLWRLVAVSGGGPVTVFGECGPTGFTPHTVWSEGEAVPL</sequence>
<keyword evidence="1" id="KW-0479">Metal-binding</keyword>
<dbReference type="InterPro" id="IPR007527">
    <property type="entry name" value="Znf_SWIM"/>
</dbReference>
<name>A0A927F177_9ACTN</name>
<keyword evidence="1" id="KW-0863">Zinc-finger</keyword>
<evidence type="ECO:0000313" key="4">
    <source>
        <dbReference type="EMBL" id="MBD3932359.1"/>
    </source>
</evidence>
<dbReference type="AlphaFoldDB" id="A0A927F177"/>
<dbReference type="EMBL" id="JACXYU010000005">
    <property type="protein sequence ID" value="MBD3932359.1"/>
    <property type="molecule type" value="Genomic_DNA"/>
</dbReference>
<dbReference type="RefSeq" id="WP_191209656.1">
    <property type="nucleotide sequence ID" value="NZ_BAABKL010000008.1"/>
</dbReference>
<evidence type="ECO:0000256" key="1">
    <source>
        <dbReference type="PROSITE-ProRule" id="PRU00325"/>
    </source>
</evidence>
<dbReference type="Pfam" id="PF04434">
    <property type="entry name" value="SWIM"/>
    <property type="match status" value="1"/>
</dbReference>
<evidence type="ECO:0000259" key="3">
    <source>
        <dbReference type="PROSITE" id="PS50966"/>
    </source>
</evidence>
<organism evidence="4 5">
    <name type="scientific">Streptomyces chumphonensis</name>
    <dbReference type="NCBI Taxonomy" id="1214925"/>
    <lineage>
        <taxon>Bacteria</taxon>
        <taxon>Bacillati</taxon>
        <taxon>Actinomycetota</taxon>
        <taxon>Actinomycetes</taxon>
        <taxon>Kitasatosporales</taxon>
        <taxon>Streptomycetaceae</taxon>
        <taxon>Streptomyces</taxon>
    </lineage>
</organism>
<keyword evidence="5" id="KW-1185">Reference proteome</keyword>
<reference evidence="4" key="1">
    <citation type="submission" date="2020-09" db="EMBL/GenBank/DDBJ databases">
        <title>Secondary metabolite and genome analysis of marine Streptomyces chumphonensis KK1-2T.</title>
        <authorList>
            <person name="Phongsopitanun W."/>
            <person name="Kanchanasin P."/>
            <person name="Pittayakhajonwut P."/>
            <person name="Suwanborirux K."/>
            <person name="Tanasupawat S."/>
        </authorList>
    </citation>
    <scope>NUCLEOTIDE SEQUENCE</scope>
    <source>
        <strain evidence="4">KK1-2</strain>
    </source>
</reference>
<dbReference type="Proteomes" id="UP000632289">
    <property type="component" value="Unassembled WGS sequence"/>
</dbReference>